<name>H2YB85_CIOSA</name>
<organism evidence="3 4">
    <name type="scientific">Ciona savignyi</name>
    <name type="common">Pacific transparent sea squirt</name>
    <dbReference type="NCBI Taxonomy" id="51511"/>
    <lineage>
        <taxon>Eukaryota</taxon>
        <taxon>Metazoa</taxon>
        <taxon>Chordata</taxon>
        <taxon>Tunicata</taxon>
        <taxon>Ascidiacea</taxon>
        <taxon>Phlebobranchia</taxon>
        <taxon>Cionidae</taxon>
        <taxon>Ciona</taxon>
    </lineage>
</organism>
<keyword evidence="1" id="KW-0472">Membrane</keyword>
<reference evidence="3" key="3">
    <citation type="submission" date="2025-09" db="UniProtKB">
        <authorList>
            <consortium name="Ensembl"/>
        </authorList>
    </citation>
    <scope>IDENTIFICATION</scope>
</reference>
<evidence type="ECO:0000256" key="1">
    <source>
        <dbReference type="SAM" id="Phobius"/>
    </source>
</evidence>
<feature type="transmembrane region" description="Helical" evidence="1">
    <location>
        <begin position="144"/>
        <end position="168"/>
    </location>
</feature>
<feature type="chain" id="PRO_5003577921" description="TIL domain-containing protein" evidence="2">
    <location>
        <begin position="23"/>
        <end position="178"/>
    </location>
</feature>
<reference evidence="4" key="1">
    <citation type="submission" date="2003-08" db="EMBL/GenBank/DDBJ databases">
        <authorList>
            <person name="Birren B."/>
            <person name="Nusbaum C."/>
            <person name="Abebe A."/>
            <person name="Abouelleil A."/>
            <person name="Adekoya E."/>
            <person name="Ait-zahra M."/>
            <person name="Allen N."/>
            <person name="Allen T."/>
            <person name="An P."/>
            <person name="Anderson M."/>
            <person name="Anderson S."/>
            <person name="Arachchi H."/>
            <person name="Armbruster J."/>
            <person name="Bachantsang P."/>
            <person name="Baldwin J."/>
            <person name="Barry A."/>
            <person name="Bayul T."/>
            <person name="Blitshsteyn B."/>
            <person name="Bloom T."/>
            <person name="Blye J."/>
            <person name="Boguslavskiy L."/>
            <person name="Borowsky M."/>
            <person name="Boukhgalter B."/>
            <person name="Brunache A."/>
            <person name="Butler J."/>
            <person name="Calixte N."/>
            <person name="Calvo S."/>
            <person name="Camarata J."/>
            <person name="Campo K."/>
            <person name="Chang J."/>
            <person name="Cheshatsang Y."/>
            <person name="Citroen M."/>
            <person name="Collymore A."/>
            <person name="Considine T."/>
            <person name="Cook A."/>
            <person name="Cooke P."/>
            <person name="Corum B."/>
            <person name="Cuomo C."/>
            <person name="David R."/>
            <person name="Dawoe T."/>
            <person name="Degray S."/>
            <person name="Dodge S."/>
            <person name="Dooley K."/>
            <person name="Dorje P."/>
            <person name="Dorjee K."/>
            <person name="Dorris L."/>
            <person name="Duffey N."/>
            <person name="Dupes A."/>
            <person name="Elkins T."/>
            <person name="Engels R."/>
            <person name="Erickson J."/>
            <person name="Farina A."/>
            <person name="Faro S."/>
            <person name="Ferreira P."/>
            <person name="Fischer H."/>
            <person name="Fitzgerald M."/>
            <person name="Foley K."/>
            <person name="Gage D."/>
            <person name="Galagan J."/>
            <person name="Gearin G."/>
            <person name="Gnerre S."/>
            <person name="Gnirke A."/>
            <person name="Goyette A."/>
            <person name="Graham J."/>
            <person name="Grandbois E."/>
            <person name="Gyaltsen K."/>
            <person name="Hafez N."/>
            <person name="Hagopian D."/>
            <person name="Hagos B."/>
            <person name="Hall J."/>
            <person name="Hatcher B."/>
            <person name="Heller A."/>
            <person name="Higgins H."/>
            <person name="Honan T."/>
            <person name="Horn A."/>
            <person name="Houde N."/>
            <person name="Hughes L."/>
            <person name="Hulme W."/>
            <person name="Husby E."/>
            <person name="Iliev I."/>
            <person name="Jaffe D."/>
            <person name="Jones C."/>
            <person name="Kamal M."/>
            <person name="Kamat A."/>
            <person name="Kamvysselis M."/>
            <person name="Karlsson E."/>
            <person name="Kells C."/>
            <person name="Kieu A."/>
            <person name="Kisner P."/>
            <person name="Kodira C."/>
            <person name="Kulbokas E."/>
            <person name="Labutti K."/>
            <person name="Lama D."/>
            <person name="Landers T."/>
            <person name="Leger J."/>
            <person name="Levine S."/>
            <person name="Lewis D."/>
            <person name="Lewis T."/>
            <person name="Lindblad-toh K."/>
            <person name="Liu X."/>
            <person name="Lokyitsang T."/>
            <person name="Lokyitsang Y."/>
            <person name="Lucien O."/>
            <person name="Lui A."/>
            <person name="Ma L.J."/>
            <person name="Mabbitt R."/>
            <person name="Macdonald J."/>
            <person name="Maclean C."/>
            <person name="Major J."/>
            <person name="Manning J."/>
            <person name="Marabella R."/>
            <person name="Maru K."/>
            <person name="Matthews C."/>
            <person name="Mauceli E."/>
            <person name="Mccarthy M."/>
            <person name="Mcdonough S."/>
            <person name="Mcghee T."/>
            <person name="Meldrim J."/>
            <person name="Meneus L."/>
            <person name="Mesirov J."/>
            <person name="Mihalev A."/>
            <person name="Mihova T."/>
            <person name="Mikkelsen T."/>
            <person name="Mlenga V."/>
            <person name="Moru K."/>
            <person name="Mozes J."/>
            <person name="Mulrain L."/>
            <person name="Munson G."/>
            <person name="Naylor J."/>
            <person name="Newes C."/>
            <person name="Nguyen C."/>
            <person name="Nguyen N."/>
            <person name="Nguyen T."/>
            <person name="Nicol R."/>
            <person name="Nielsen C."/>
            <person name="Nizzari M."/>
            <person name="Norbu C."/>
            <person name="Norbu N."/>
            <person name="O'donnell P."/>
            <person name="Okoawo O."/>
            <person name="O'leary S."/>
            <person name="Omotosho B."/>
            <person name="O'neill K."/>
            <person name="Osman S."/>
            <person name="Parker S."/>
            <person name="Perrin D."/>
            <person name="Phunkhang P."/>
            <person name="Piqani B."/>
            <person name="Purcell S."/>
            <person name="Rachupka T."/>
            <person name="Ramasamy U."/>
            <person name="Rameau R."/>
            <person name="Ray V."/>
            <person name="Raymond C."/>
            <person name="Retta R."/>
            <person name="Richardson S."/>
            <person name="Rise C."/>
            <person name="Rodriguez J."/>
            <person name="Rogers J."/>
            <person name="Rogov P."/>
            <person name="Rutman M."/>
            <person name="Schupbach R."/>
            <person name="Seaman C."/>
            <person name="Settipalli S."/>
            <person name="Sharpe T."/>
            <person name="Sheridan J."/>
            <person name="Sherpa N."/>
            <person name="Shi J."/>
            <person name="Smirnov S."/>
            <person name="Smith C."/>
            <person name="Sougnez C."/>
            <person name="Spencer B."/>
            <person name="Stalker J."/>
            <person name="Stange-thomann N."/>
            <person name="Stavropoulos S."/>
            <person name="Stetson K."/>
            <person name="Stone C."/>
            <person name="Stone S."/>
            <person name="Stubbs M."/>
            <person name="Talamas J."/>
            <person name="Tchuinga P."/>
            <person name="Tenzing P."/>
            <person name="Tesfaye S."/>
            <person name="Theodore J."/>
            <person name="Thoulutsang Y."/>
            <person name="Topham K."/>
            <person name="Towey S."/>
            <person name="Tsamla T."/>
            <person name="Tsomo N."/>
            <person name="Vallee D."/>
            <person name="Vassiliev H."/>
            <person name="Venkataraman V."/>
            <person name="Vinson J."/>
            <person name="Vo A."/>
            <person name="Wade C."/>
            <person name="Wang S."/>
            <person name="Wangchuk T."/>
            <person name="Wangdi T."/>
            <person name="Whittaker C."/>
            <person name="Wilkinson J."/>
            <person name="Wu Y."/>
            <person name="Wyman D."/>
            <person name="Yadav S."/>
            <person name="Yang S."/>
            <person name="Yang X."/>
            <person name="Yeager S."/>
            <person name="Yee E."/>
            <person name="Young G."/>
            <person name="Zainoun J."/>
            <person name="Zembeck L."/>
            <person name="Zimmer A."/>
            <person name="Zody M."/>
            <person name="Lander E."/>
        </authorList>
    </citation>
    <scope>NUCLEOTIDE SEQUENCE [LARGE SCALE GENOMIC DNA]</scope>
</reference>
<reference evidence="3" key="2">
    <citation type="submission" date="2025-08" db="UniProtKB">
        <authorList>
            <consortium name="Ensembl"/>
        </authorList>
    </citation>
    <scope>IDENTIFICATION</scope>
</reference>
<dbReference type="HOGENOM" id="CLU_1510084_0_0_1"/>
<keyword evidence="2" id="KW-0732">Signal</keyword>
<dbReference type="Proteomes" id="UP000007875">
    <property type="component" value="Unassembled WGS sequence"/>
</dbReference>
<feature type="signal peptide" evidence="2">
    <location>
        <begin position="1"/>
        <end position="22"/>
    </location>
</feature>
<dbReference type="Ensembl" id="ENSCSAVT00000002624.1">
    <property type="protein sequence ID" value="ENSCSAVP00000002583.1"/>
    <property type="gene ID" value="ENSCSAVG00000001523.1"/>
</dbReference>
<evidence type="ECO:0008006" key="5">
    <source>
        <dbReference type="Google" id="ProtNLM"/>
    </source>
</evidence>
<evidence type="ECO:0000313" key="3">
    <source>
        <dbReference type="Ensembl" id="ENSCSAVP00000002583.1"/>
    </source>
</evidence>
<dbReference type="Pfam" id="PF05399">
    <property type="entry name" value="EVI2A"/>
    <property type="match status" value="1"/>
</dbReference>
<dbReference type="GO" id="GO:0016020">
    <property type="term" value="C:membrane"/>
    <property type="evidence" value="ECO:0007669"/>
    <property type="project" value="InterPro"/>
</dbReference>
<proteinExistence type="predicted"/>
<protein>
    <recommendedName>
        <fullName evidence="5">TIL domain-containing protein</fullName>
    </recommendedName>
</protein>
<keyword evidence="1" id="KW-0812">Transmembrane</keyword>
<evidence type="ECO:0000313" key="4">
    <source>
        <dbReference type="Proteomes" id="UP000007875"/>
    </source>
</evidence>
<accession>H2YB85</accession>
<sequence>MGILCLLITVCTLLLFVKPTEGQCHECPPDSTCVGSDCVCNTGHYWNNPETKQSCIKMPPTTTAEYSTPPTVQKSTSLQKTTMNTIAVSEGKIKPEYTSAKQKQHATTARPSSTVSTQVVKKVNDAVEKTYFGFCSGQRSKCEMILAGIIIAVLVLLVVSTIFAVAVYRKGKTRRVLV</sequence>
<keyword evidence="1" id="KW-1133">Transmembrane helix</keyword>
<evidence type="ECO:0000256" key="2">
    <source>
        <dbReference type="SAM" id="SignalP"/>
    </source>
</evidence>
<dbReference type="InterPro" id="IPR008608">
    <property type="entry name" value="Ectropic_vir_integratn_site_2A"/>
</dbReference>
<dbReference type="InParanoid" id="H2YB85"/>
<keyword evidence="4" id="KW-1185">Reference proteome</keyword>
<dbReference type="AlphaFoldDB" id="H2YB85"/>
<dbReference type="GeneTree" id="ENSGT00660000097450"/>